<dbReference type="Proteomes" id="UP000256645">
    <property type="component" value="Unassembled WGS sequence"/>
</dbReference>
<dbReference type="PANTHER" id="PTHR34598">
    <property type="entry name" value="BLL6449 PROTEIN"/>
    <property type="match status" value="1"/>
</dbReference>
<reference evidence="2 3" key="1">
    <citation type="journal article" date="2018" name="IMA Fungus">
        <title>IMA Genome-F 9: Draft genome sequence of Annulohypoxylon stygium, Aspergillus mulundensis, Berkeleyomyces basicola (syn. Thielaviopsis basicola), Ceratocystis smalleyi, two Cercospora beticola strains, Coleophoma cylindrospora, Fusarium fracticaudum, Phialophora cf. hyalina, and Morchella septimelata.</title>
        <authorList>
            <person name="Wingfield B.D."/>
            <person name="Bills G.F."/>
            <person name="Dong Y."/>
            <person name="Huang W."/>
            <person name="Nel W.J."/>
            <person name="Swalarsk-Parry B.S."/>
            <person name="Vaghefi N."/>
            <person name="Wilken P.M."/>
            <person name="An Z."/>
            <person name="de Beer Z.W."/>
            <person name="De Vos L."/>
            <person name="Chen L."/>
            <person name="Duong T.A."/>
            <person name="Gao Y."/>
            <person name="Hammerbacher A."/>
            <person name="Kikkert J.R."/>
            <person name="Li Y."/>
            <person name="Li H."/>
            <person name="Li K."/>
            <person name="Li Q."/>
            <person name="Liu X."/>
            <person name="Ma X."/>
            <person name="Naidoo K."/>
            <person name="Pethybridge S.J."/>
            <person name="Sun J."/>
            <person name="Steenkamp E.T."/>
            <person name="van der Nest M.A."/>
            <person name="van Wyk S."/>
            <person name="Wingfield M.J."/>
            <person name="Xiong C."/>
            <person name="Yue Q."/>
            <person name="Zhang X."/>
        </authorList>
    </citation>
    <scope>NUCLEOTIDE SEQUENCE [LARGE SCALE GENOMIC DNA]</scope>
    <source>
        <strain evidence="2 3">BP6252</strain>
    </source>
</reference>
<protein>
    <recommendedName>
        <fullName evidence="4">Methyltransferase</fullName>
    </recommendedName>
</protein>
<sequence length="290" mass="34010">MPSVKASLEYLQDLDIYEHEKPYWVFLQPREGFDPDKQRLDNLEFEERHNIEVRDIRELDFEPVLDKFGFQVFQHQSKFSNFEKHVDIMDYKSETEALLKSTLGAVYVKCYDSRLRKNIVFERTELDLNDLLSPEGPARGVHNGKFHITVTSGPTVTARYMPEADLVRFLKPGHRVRIINTWRSLLPVLHDRPLALCDSRTVSPDDLVPADRIIPNAVGEVYYLKYNPDHKWYWLEQQKSSELFVFVMYDTKSGSHARFCPHVSFDNPRSPKDTTPRYSIETRSIVITKE</sequence>
<evidence type="ECO:0000313" key="2">
    <source>
        <dbReference type="EMBL" id="RDW59777.1"/>
    </source>
</evidence>
<gene>
    <name evidence="2" type="ORF">BP6252_12864</name>
</gene>
<keyword evidence="3" id="KW-1185">Reference proteome</keyword>
<comment type="similarity">
    <text evidence="1">Belongs to the asaB hydroxylase/desaturase family.</text>
</comment>
<proteinExistence type="inferred from homology"/>
<dbReference type="STRING" id="1849047.A0A3D8QDH6"/>
<dbReference type="OrthoDB" id="412788at2759"/>
<dbReference type="PANTHER" id="PTHR34598:SF3">
    <property type="entry name" value="OXIDOREDUCTASE AN1597"/>
    <property type="match status" value="1"/>
</dbReference>
<name>A0A3D8QDH6_9HELO</name>
<dbReference type="AlphaFoldDB" id="A0A3D8QDH6"/>
<accession>A0A3D8QDH6</accession>
<dbReference type="NCBIfam" id="NF041278">
    <property type="entry name" value="CmcJ_NvfI_EfuI"/>
    <property type="match status" value="1"/>
</dbReference>
<evidence type="ECO:0008006" key="4">
    <source>
        <dbReference type="Google" id="ProtNLM"/>
    </source>
</evidence>
<dbReference type="InterPro" id="IPR044053">
    <property type="entry name" value="AsaB-like"/>
</dbReference>
<dbReference type="GO" id="GO:0016491">
    <property type="term" value="F:oxidoreductase activity"/>
    <property type="evidence" value="ECO:0007669"/>
    <property type="project" value="InterPro"/>
</dbReference>
<evidence type="ECO:0000313" key="3">
    <source>
        <dbReference type="Proteomes" id="UP000256645"/>
    </source>
</evidence>
<comment type="caution">
    <text evidence="2">The sequence shown here is derived from an EMBL/GenBank/DDBJ whole genome shotgun (WGS) entry which is preliminary data.</text>
</comment>
<dbReference type="EMBL" id="PDLM01000016">
    <property type="protein sequence ID" value="RDW59777.1"/>
    <property type="molecule type" value="Genomic_DNA"/>
</dbReference>
<evidence type="ECO:0000256" key="1">
    <source>
        <dbReference type="ARBA" id="ARBA00023604"/>
    </source>
</evidence>
<organism evidence="2 3">
    <name type="scientific">Coleophoma cylindrospora</name>
    <dbReference type="NCBI Taxonomy" id="1849047"/>
    <lineage>
        <taxon>Eukaryota</taxon>
        <taxon>Fungi</taxon>
        <taxon>Dikarya</taxon>
        <taxon>Ascomycota</taxon>
        <taxon>Pezizomycotina</taxon>
        <taxon>Leotiomycetes</taxon>
        <taxon>Helotiales</taxon>
        <taxon>Dermateaceae</taxon>
        <taxon>Coleophoma</taxon>
    </lineage>
</organism>